<dbReference type="InterPro" id="IPR027417">
    <property type="entry name" value="P-loop_NTPase"/>
</dbReference>
<reference evidence="1" key="2">
    <citation type="submission" date="2017-06" db="EMBL/GenBank/DDBJ databases">
        <title>WGS assembly of Brachypodium distachyon.</title>
        <authorList>
            <consortium name="The International Brachypodium Initiative"/>
            <person name="Lucas S."/>
            <person name="Harmon-Smith M."/>
            <person name="Lail K."/>
            <person name="Tice H."/>
            <person name="Grimwood J."/>
            <person name="Bruce D."/>
            <person name="Barry K."/>
            <person name="Shu S."/>
            <person name="Lindquist E."/>
            <person name="Wang M."/>
            <person name="Pitluck S."/>
            <person name="Vogel J.P."/>
            <person name="Garvin D.F."/>
            <person name="Mockler T.C."/>
            <person name="Schmutz J."/>
            <person name="Rokhsar D."/>
            <person name="Bevan M.W."/>
        </authorList>
    </citation>
    <scope>NUCLEOTIDE SEQUENCE</scope>
    <source>
        <strain evidence="1">Bd21</strain>
    </source>
</reference>
<evidence type="ECO:0000313" key="2">
    <source>
        <dbReference type="EnsemblPlants" id="PNT71448"/>
    </source>
</evidence>
<dbReference type="EMBL" id="CM000881">
    <property type="protein sequence ID" value="PNT71448.1"/>
    <property type="molecule type" value="Genomic_DNA"/>
</dbReference>
<dbReference type="OrthoDB" id="683544at2759"/>
<dbReference type="Gramene" id="PNT71448">
    <property type="protein sequence ID" value="PNT71448"/>
    <property type="gene ID" value="BRADI_2g27750v3"/>
</dbReference>
<sequence>MELVIAAIIGEVANRSISFLFDKYSSPMAPAKEEEKLQILQRLLLRVRVIVEEAERRHIGNRAMVHQLGILRKEMYRGYYILDTFRSQGNGEDGGVSHSFALSKFNPAKRLFLCIGDTSCEKELQQVLNNLNDIIVDVSDFVVFLKNYPPLYRQPYSMHLLLDRCMFGRQMELEMIMDFLRQTKSPGTETSIDVLPIVGPVHVGKSTLVSHVCNDERVRDLFSQIVLVGEDDLRHRSLNFKDLGHTMNQRNGSLTEKEAMLIIIELPEDIDEATWRNLYSAYDGHTARGTRKIIITSRSSKIVDFGTVQPLVLSFLPREAYWYFFKVLAFGSADPDDQPKLSSIAMEFIMGMNQSFVAANMFASLLRSNLNPQFWRRTIKFGRQFVQGNISEFGEHPCALVRKNRPACLERMANRDSYVIRKHYQTSFKDQELPRITFMDLLFRNLECGGRIEVLAWRSRLPPYRNHLCSCEIQKPQRMVEEATAFML</sequence>
<dbReference type="SUPFAM" id="SSF52540">
    <property type="entry name" value="P-loop containing nucleoside triphosphate hydrolases"/>
    <property type="match status" value="1"/>
</dbReference>
<dbReference type="PANTHER" id="PTHR33377:SF50">
    <property type="entry name" value="NB-ARC DOMAIN-CONTAINING PROTEIN"/>
    <property type="match status" value="1"/>
</dbReference>
<dbReference type="Proteomes" id="UP000008810">
    <property type="component" value="Chromosome 2"/>
</dbReference>
<accession>A0A2K2DB05</accession>
<keyword evidence="3" id="KW-1185">Reference proteome</keyword>
<dbReference type="PANTHER" id="PTHR33377">
    <property type="entry name" value="OS10G0134700 PROTEIN-RELATED"/>
    <property type="match status" value="1"/>
</dbReference>
<reference evidence="1 2" key="1">
    <citation type="journal article" date="2010" name="Nature">
        <title>Genome sequencing and analysis of the model grass Brachypodium distachyon.</title>
        <authorList>
            <consortium name="International Brachypodium Initiative"/>
        </authorList>
    </citation>
    <scope>NUCLEOTIDE SEQUENCE [LARGE SCALE GENOMIC DNA]</scope>
    <source>
        <strain evidence="1 2">Bd21</strain>
    </source>
</reference>
<gene>
    <name evidence="1" type="ORF">BRADI_2g27750v3</name>
</gene>
<dbReference type="ExpressionAtlas" id="A0A2K2DB05">
    <property type="expression patterns" value="baseline"/>
</dbReference>
<proteinExistence type="predicted"/>
<evidence type="ECO:0000313" key="3">
    <source>
        <dbReference type="Proteomes" id="UP000008810"/>
    </source>
</evidence>
<dbReference type="InParanoid" id="A0A2K2DB05"/>
<dbReference type="GO" id="GO:0043531">
    <property type="term" value="F:ADP binding"/>
    <property type="evidence" value="ECO:0007669"/>
    <property type="project" value="InterPro"/>
</dbReference>
<protein>
    <submittedName>
        <fullName evidence="1 2">Uncharacterized protein</fullName>
    </submittedName>
</protein>
<dbReference type="AlphaFoldDB" id="A0A2K2DB05"/>
<dbReference type="Gene3D" id="3.40.50.300">
    <property type="entry name" value="P-loop containing nucleotide triphosphate hydrolases"/>
    <property type="match status" value="1"/>
</dbReference>
<reference evidence="2" key="3">
    <citation type="submission" date="2018-08" db="UniProtKB">
        <authorList>
            <consortium name="EnsemblPlants"/>
        </authorList>
    </citation>
    <scope>IDENTIFICATION</scope>
    <source>
        <strain evidence="2">cv. Bd21</strain>
    </source>
</reference>
<organism evidence="1">
    <name type="scientific">Brachypodium distachyon</name>
    <name type="common">Purple false brome</name>
    <name type="synonym">Trachynia distachya</name>
    <dbReference type="NCBI Taxonomy" id="15368"/>
    <lineage>
        <taxon>Eukaryota</taxon>
        <taxon>Viridiplantae</taxon>
        <taxon>Streptophyta</taxon>
        <taxon>Embryophyta</taxon>
        <taxon>Tracheophyta</taxon>
        <taxon>Spermatophyta</taxon>
        <taxon>Magnoliopsida</taxon>
        <taxon>Liliopsida</taxon>
        <taxon>Poales</taxon>
        <taxon>Poaceae</taxon>
        <taxon>BOP clade</taxon>
        <taxon>Pooideae</taxon>
        <taxon>Stipodae</taxon>
        <taxon>Brachypodieae</taxon>
        <taxon>Brachypodium</taxon>
    </lineage>
</organism>
<name>A0A2K2DB05_BRADI</name>
<evidence type="ECO:0000313" key="1">
    <source>
        <dbReference type="EMBL" id="PNT71448.1"/>
    </source>
</evidence>
<dbReference type="EnsemblPlants" id="PNT71448">
    <property type="protein sequence ID" value="PNT71448"/>
    <property type="gene ID" value="BRADI_2g27750v3"/>
</dbReference>